<organism evidence="2 3">
    <name type="scientific">Alkalimarinus sediminis</name>
    <dbReference type="NCBI Taxonomy" id="1632866"/>
    <lineage>
        <taxon>Bacteria</taxon>
        <taxon>Pseudomonadati</taxon>
        <taxon>Pseudomonadota</taxon>
        <taxon>Gammaproteobacteria</taxon>
        <taxon>Alteromonadales</taxon>
        <taxon>Alteromonadaceae</taxon>
        <taxon>Alkalimarinus</taxon>
    </lineage>
</organism>
<feature type="chain" id="PRO_5038440191" evidence="1">
    <location>
        <begin position="22"/>
        <end position="215"/>
    </location>
</feature>
<sequence>MFNNILALALYSVIYSGTASALLTTPTGYIDGLDLRWGHSESSSLQAYNEAQGVQVASGSVYVDYLLGENLMQGQQYRGARDSTSRLTLGEGRYNSHLLHFDPVGVAKGKVENVTVSFKENIVAIILGHQYLNLSDGIFGHTNTTYQSKKSRRLEAHDLFTLEDSTTLVLNRLRVGRYWVDEARVITYSIPESNSFALFGLGLMGVVGLSIRRRR</sequence>
<keyword evidence="1" id="KW-0732">Signal</keyword>
<gene>
    <name evidence="2" type="ORF">NNL22_09830</name>
</gene>
<dbReference type="NCBIfam" id="TIGR02595">
    <property type="entry name" value="PEP_CTERM"/>
    <property type="match status" value="1"/>
</dbReference>
<dbReference type="Proteomes" id="UP001164472">
    <property type="component" value="Chromosome"/>
</dbReference>
<reference evidence="2" key="1">
    <citation type="submission" date="2022-07" db="EMBL/GenBank/DDBJ databases">
        <title>Alkalimarinus sp. nov., isolated from gut of a Alitta virens.</title>
        <authorList>
            <person name="Yang A.I."/>
            <person name="Shin N.-R."/>
        </authorList>
    </citation>
    <scope>NUCLEOTIDE SEQUENCE</scope>
    <source>
        <strain evidence="2">FA028</strain>
    </source>
</reference>
<dbReference type="AlphaFoldDB" id="A0A9E8HII9"/>
<evidence type="ECO:0000313" key="3">
    <source>
        <dbReference type="Proteomes" id="UP001164472"/>
    </source>
</evidence>
<evidence type="ECO:0000313" key="2">
    <source>
        <dbReference type="EMBL" id="UZW73353.1"/>
    </source>
</evidence>
<dbReference type="KEGG" id="asem:NNL22_09830"/>
<proteinExistence type="predicted"/>
<name>A0A9E8HII9_9ALTE</name>
<accession>A0A9E8HII9</accession>
<feature type="signal peptide" evidence="1">
    <location>
        <begin position="1"/>
        <end position="21"/>
    </location>
</feature>
<dbReference type="InterPro" id="IPR013424">
    <property type="entry name" value="Ice-binding_C"/>
</dbReference>
<dbReference type="EMBL" id="CP101527">
    <property type="protein sequence ID" value="UZW73353.1"/>
    <property type="molecule type" value="Genomic_DNA"/>
</dbReference>
<dbReference type="RefSeq" id="WP_251809495.1">
    <property type="nucleotide sequence ID" value="NZ_CP101527.1"/>
</dbReference>
<keyword evidence="3" id="KW-1185">Reference proteome</keyword>
<protein>
    <submittedName>
        <fullName evidence="2">PEP-CTERM sorting domain-containing protein</fullName>
    </submittedName>
</protein>
<evidence type="ECO:0000256" key="1">
    <source>
        <dbReference type="SAM" id="SignalP"/>
    </source>
</evidence>